<evidence type="ECO:0000256" key="2">
    <source>
        <dbReference type="SAM" id="SignalP"/>
    </source>
</evidence>
<name>A0A9D2L488_9BACT</name>
<feature type="signal peptide" evidence="2">
    <location>
        <begin position="1"/>
        <end position="19"/>
    </location>
</feature>
<reference evidence="3" key="1">
    <citation type="journal article" date="2021" name="PeerJ">
        <title>Extensive microbial diversity within the chicken gut microbiome revealed by metagenomics and culture.</title>
        <authorList>
            <person name="Gilroy R."/>
            <person name="Ravi A."/>
            <person name="Getino M."/>
            <person name="Pursley I."/>
            <person name="Horton D.L."/>
            <person name="Alikhan N.F."/>
            <person name="Baker D."/>
            <person name="Gharbi K."/>
            <person name="Hall N."/>
            <person name="Watson M."/>
            <person name="Adriaenssens E.M."/>
            <person name="Foster-Nyarko E."/>
            <person name="Jarju S."/>
            <person name="Secka A."/>
            <person name="Antonio M."/>
            <person name="Oren A."/>
            <person name="Chaudhuri R.R."/>
            <person name="La Ragione R."/>
            <person name="Hildebrand F."/>
            <person name="Pallen M.J."/>
        </authorList>
    </citation>
    <scope>NUCLEOTIDE SEQUENCE</scope>
    <source>
        <strain evidence="3">CHK169-11906</strain>
    </source>
</reference>
<sequence length="564" mass="61616">MKRIFYFLFCLTFVAASVASWSCTEEETQPEKPPTDTPDDPDDGDDPNPDPDPGSDFSGMLDRCGAALFFGGELDNYYLALANTETVFEDQMCVPAKEGVVLYLDLYSEKYSEPGNIRIKEGSYTMSIEPRAGSCVMEYTFALMRDASGQTTSIDFAVGTVDVLYEGDLCRIEATFTSAENVEYTFYYRGKLEFEDQTPPVEADDVLRENVDVELTSSLGHHYRDALLNPDADIVVLNFSDVALDDQGKLTEPGVLLTLQLNTEPVPDPEYPILFPGTYRVSADMGQGTLTPGVDYDLYVDGSFCAKASADGSTLYGLIAGGQVEIAQEGIWDYRVTVNLTTAEGVSVKGSYLGPIDLIADNTGTVDPDDNISKLESDYAVDLSSATVARAEYYGDYYFVGADYWKIRVEAETGDVMLFDLFSAPGDGTSLPAALYTPTMAYEEGSFMPGTLDFDNNPEGTWLLDARTGEATPLAPAMDGWVDVAVDSEGVYTFEFEFFDGAYPTVHAFTGRWSGTLQFENLSLFSMSGVKPASRTDASLMSPKVEYATLKSLVTAPVRKATVR</sequence>
<dbReference type="AlphaFoldDB" id="A0A9D2L488"/>
<reference evidence="3" key="2">
    <citation type="submission" date="2021-04" db="EMBL/GenBank/DDBJ databases">
        <authorList>
            <person name="Gilroy R."/>
        </authorList>
    </citation>
    <scope>NUCLEOTIDE SEQUENCE</scope>
    <source>
        <strain evidence="3">CHK169-11906</strain>
    </source>
</reference>
<organism evidence="3 4">
    <name type="scientific">Candidatus Alistipes avicola</name>
    <dbReference type="NCBI Taxonomy" id="2838432"/>
    <lineage>
        <taxon>Bacteria</taxon>
        <taxon>Pseudomonadati</taxon>
        <taxon>Bacteroidota</taxon>
        <taxon>Bacteroidia</taxon>
        <taxon>Bacteroidales</taxon>
        <taxon>Rikenellaceae</taxon>
        <taxon>Alistipes</taxon>
    </lineage>
</organism>
<dbReference type="EMBL" id="DWYR01000013">
    <property type="protein sequence ID" value="HJA98980.1"/>
    <property type="molecule type" value="Genomic_DNA"/>
</dbReference>
<feature type="chain" id="PRO_5039161561" evidence="2">
    <location>
        <begin position="20"/>
        <end position="564"/>
    </location>
</feature>
<accession>A0A9D2L488</accession>
<comment type="caution">
    <text evidence="3">The sequence shown here is derived from an EMBL/GenBank/DDBJ whole genome shotgun (WGS) entry which is preliminary data.</text>
</comment>
<feature type="compositionally biased region" description="Acidic residues" evidence="1">
    <location>
        <begin position="37"/>
        <end position="49"/>
    </location>
</feature>
<protein>
    <submittedName>
        <fullName evidence="3">Uncharacterized protein</fullName>
    </submittedName>
</protein>
<feature type="region of interest" description="Disordered" evidence="1">
    <location>
        <begin position="24"/>
        <end position="57"/>
    </location>
</feature>
<evidence type="ECO:0000313" key="3">
    <source>
        <dbReference type="EMBL" id="HJA98980.1"/>
    </source>
</evidence>
<evidence type="ECO:0000256" key="1">
    <source>
        <dbReference type="SAM" id="MobiDB-lite"/>
    </source>
</evidence>
<proteinExistence type="predicted"/>
<dbReference type="Proteomes" id="UP000824259">
    <property type="component" value="Unassembled WGS sequence"/>
</dbReference>
<evidence type="ECO:0000313" key="4">
    <source>
        <dbReference type="Proteomes" id="UP000824259"/>
    </source>
</evidence>
<keyword evidence="2" id="KW-0732">Signal</keyword>
<gene>
    <name evidence="3" type="ORF">H9779_05210</name>
</gene>